<dbReference type="GO" id="GO:0070401">
    <property type="term" value="F:NADP+ binding"/>
    <property type="evidence" value="ECO:0007669"/>
    <property type="project" value="UniProtKB-ARBA"/>
</dbReference>
<dbReference type="AlphaFoldDB" id="A0A1H2GM26"/>
<dbReference type="GO" id="GO:0046655">
    <property type="term" value="P:folic acid metabolic process"/>
    <property type="evidence" value="ECO:0007669"/>
    <property type="project" value="TreeGrafter"/>
</dbReference>
<evidence type="ECO:0000256" key="8">
    <source>
        <dbReference type="PIRNR" id="PIRNR000194"/>
    </source>
</evidence>
<evidence type="ECO:0000256" key="9">
    <source>
        <dbReference type="RuleBase" id="RU004474"/>
    </source>
</evidence>
<reference evidence="12" key="1">
    <citation type="submission" date="2016-10" db="EMBL/GenBank/DDBJ databases">
        <authorList>
            <person name="Varghese N."/>
            <person name="Submissions S."/>
        </authorList>
    </citation>
    <scope>NUCLEOTIDE SEQUENCE [LARGE SCALE GENOMIC DNA]</scope>
    <source>
        <strain evidence="12">Nm10</strain>
    </source>
</reference>
<evidence type="ECO:0000313" key="12">
    <source>
        <dbReference type="Proteomes" id="UP000182882"/>
    </source>
</evidence>
<dbReference type="InterPro" id="IPR017925">
    <property type="entry name" value="DHFR_CS"/>
</dbReference>
<evidence type="ECO:0000256" key="7">
    <source>
        <dbReference type="ARBA" id="ARBA00025067"/>
    </source>
</evidence>
<dbReference type="EMBL" id="FNLN01000034">
    <property type="protein sequence ID" value="SDU20716.1"/>
    <property type="molecule type" value="Genomic_DNA"/>
</dbReference>
<dbReference type="GO" id="GO:0004146">
    <property type="term" value="F:dihydrofolate reductase activity"/>
    <property type="evidence" value="ECO:0007669"/>
    <property type="project" value="UniProtKB-EC"/>
</dbReference>
<name>A0A1H2GM26_9PROT</name>
<comment type="function">
    <text evidence="7 8">Key enzyme in folate metabolism. Catalyzes an essential reaction for de novo glycine and purine synthesis, and for DNA precursor synthesis.</text>
</comment>
<dbReference type="GO" id="GO:0046654">
    <property type="term" value="P:tetrahydrofolate biosynthetic process"/>
    <property type="evidence" value="ECO:0007669"/>
    <property type="project" value="UniProtKB-UniPathway"/>
</dbReference>
<dbReference type="RefSeq" id="WP_062558887.1">
    <property type="nucleotide sequence ID" value="NZ_CP013341.1"/>
</dbReference>
<evidence type="ECO:0000256" key="1">
    <source>
        <dbReference type="ARBA" id="ARBA00004903"/>
    </source>
</evidence>
<evidence type="ECO:0000259" key="10">
    <source>
        <dbReference type="PROSITE" id="PS51330"/>
    </source>
</evidence>
<dbReference type="GO" id="GO:0046452">
    <property type="term" value="P:dihydrofolate metabolic process"/>
    <property type="evidence" value="ECO:0007669"/>
    <property type="project" value="TreeGrafter"/>
</dbReference>
<dbReference type="KEGG" id="nur:ATY38_08270"/>
<comment type="similarity">
    <text evidence="2 8 9">Belongs to the dihydrofolate reductase family.</text>
</comment>
<dbReference type="Proteomes" id="UP000182882">
    <property type="component" value="Unassembled WGS sequence"/>
</dbReference>
<evidence type="ECO:0000256" key="2">
    <source>
        <dbReference type="ARBA" id="ARBA00009539"/>
    </source>
</evidence>
<evidence type="ECO:0000256" key="3">
    <source>
        <dbReference type="ARBA" id="ARBA00012856"/>
    </source>
</evidence>
<keyword evidence="4 8" id="KW-0554">One-carbon metabolism</keyword>
<dbReference type="PROSITE" id="PS51330">
    <property type="entry name" value="DHFR_2"/>
    <property type="match status" value="1"/>
</dbReference>
<accession>A0A1H2GM26</accession>
<organism evidence="11 12">
    <name type="scientific">Nitrosomonas ureae</name>
    <dbReference type="NCBI Taxonomy" id="44577"/>
    <lineage>
        <taxon>Bacteria</taxon>
        <taxon>Pseudomonadati</taxon>
        <taxon>Pseudomonadota</taxon>
        <taxon>Betaproteobacteria</taxon>
        <taxon>Nitrosomonadales</taxon>
        <taxon>Nitrosomonadaceae</taxon>
        <taxon>Nitrosomonas</taxon>
    </lineage>
</organism>
<keyword evidence="5 8" id="KW-0521">NADP</keyword>
<gene>
    <name evidence="11" type="ORF">SAMN05216406_13411</name>
</gene>
<dbReference type="PIRSF" id="PIRSF000194">
    <property type="entry name" value="DHFR"/>
    <property type="match status" value="1"/>
</dbReference>
<evidence type="ECO:0000256" key="5">
    <source>
        <dbReference type="ARBA" id="ARBA00022857"/>
    </source>
</evidence>
<dbReference type="PROSITE" id="PS00075">
    <property type="entry name" value="DHFR_1"/>
    <property type="match status" value="1"/>
</dbReference>
<dbReference type="GO" id="GO:0006730">
    <property type="term" value="P:one-carbon metabolic process"/>
    <property type="evidence" value="ECO:0007669"/>
    <property type="project" value="UniProtKB-KW"/>
</dbReference>
<keyword evidence="6 8" id="KW-0560">Oxidoreductase</keyword>
<evidence type="ECO:0000313" key="11">
    <source>
        <dbReference type="EMBL" id="SDU20716.1"/>
    </source>
</evidence>
<dbReference type="CDD" id="cd00209">
    <property type="entry name" value="DHFR"/>
    <property type="match status" value="1"/>
</dbReference>
<feature type="domain" description="DHFR" evidence="10">
    <location>
        <begin position="5"/>
        <end position="167"/>
    </location>
</feature>
<comment type="pathway">
    <text evidence="1 8">Cofactor biosynthesis; tetrahydrofolate biosynthesis; 5,6,7,8-tetrahydrofolate from 7,8-dihydrofolate: step 1/1.</text>
</comment>
<dbReference type="InterPro" id="IPR001796">
    <property type="entry name" value="DHFR_dom"/>
</dbReference>
<dbReference type="PANTHER" id="PTHR48069:SF3">
    <property type="entry name" value="DIHYDROFOLATE REDUCTASE"/>
    <property type="match status" value="1"/>
</dbReference>
<proteinExistence type="inferred from homology"/>
<evidence type="ECO:0000256" key="4">
    <source>
        <dbReference type="ARBA" id="ARBA00022563"/>
    </source>
</evidence>
<dbReference type="EC" id="1.5.1.3" evidence="3 8"/>
<dbReference type="PRINTS" id="PR00070">
    <property type="entry name" value="DHFR"/>
</dbReference>
<dbReference type="FunFam" id="3.40.430.10:FF:000001">
    <property type="entry name" value="Dihydrofolate reductase"/>
    <property type="match status" value="1"/>
</dbReference>
<keyword evidence="12" id="KW-1185">Reference proteome</keyword>
<evidence type="ECO:0000256" key="6">
    <source>
        <dbReference type="ARBA" id="ARBA00023002"/>
    </source>
</evidence>
<dbReference type="InterPro" id="IPR012259">
    <property type="entry name" value="DHFR"/>
</dbReference>
<dbReference type="PANTHER" id="PTHR48069">
    <property type="entry name" value="DIHYDROFOLATE REDUCTASE"/>
    <property type="match status" value="1"/>
</dbReference>
<dbReference type="Pfam" id="PF00186">
    <property type="entry name" value="DHFR_1"/>
    <property type="match status" value="1"/>
</dbReference>
<protein>
    <recommendedName>
        <fullName evidence="3 8">Dihydrofolate reductase</fullName>
        <ecNumber evidence="3 8">1.5.1.3</ecNumber>
    </recommendedName>
</protein>
<dbReference type="InterPro" id="IPR024072">
    <property type="entry name" value="DHFR-like_dom_sf"/>
</dbReference>
<dbReference type="Gene3D" id="3.40.430.10">
    <property type="entry name" value="Dihydrofolate Reductase, subunit A"/>
    <property type="match status" value="1"/>
</dbReference>
<dbReference type="SUPFAM" id="SSF53597">
    <property type="entry name" value="Dihydrofolate reductase-like"/>
    <property type="match status" value="1"/>
</dbReference>
<comment type="catalytic activity">
    <reaction evidence="8">
        <text>(6S)-5,6,7,8-tetrahydrofolate + NADP(+) = 7,8-dihydrofolate + NADPH + H(+)</text>
        <dbReference type="Rhea" id="RHEA:15009"/>
        <dbReference type="ChEBI" id="CHEBI:15378"/>
        <dbReference type="ChEBI" id="CHEBI:57451"/>
        <dbReference type="ChEBI" id="CHEBI:57453"/>
        <dbReference type="ChEBI" id="CHEBI:57783"/>
        <dbReference type="ChEBI" id="CHEBI:58349"/>
        <dbReference type="EC" id="1.5.1.3"/>
    </reaction>
</comment>
<dbReference type="UniPathway" id="UPA00077">
    <property type="reaction ID" value="UER00158"/>
</dbReference>
<dbReference type="GO" id="GO:0005829">
    <property type="term" value="C:cytosol"/>
    <property type="evidence" value="ECO:0007669"/>
    <property type="project" value="TreeGrafter"/>
</dbReference>
<sequence length="169" mass="19443">MISMRLSILVAMAKNRVIGGNNQLPWHLPADLKHFKFLTMGQTIVMGRKTYESIGRPLPGRENIIITRQSGYDVPGATVVNSLQDALLICEESSTINKESFIIGGEKLYRQTLDICQRMYITEIQSDFEGDVVFPEFNRNNWEEIQRDKHISVNDAQIEYHFVILERKV</sequence>